<evidence type="ECO:0000256" key="2">
    <source>
        <dbReference type="ARBA" id="ARBA00022723"/>
    </source>
</evidence>
<comment type="similarity">
    <text evidence="1">Belongs to the metallo-beta-lactamase superfamily. Glyoxalase II family.</text>
</comment>
<sequence length="320" mass="35825">MEWITHSAKYGLLGGLLYKWFIMKTALPAREQLTPRVYRVLGCNPGVMTLQGTNTYLVGTGTRRVLIDTGAPDYPDYVNSLRTALNELKVKVEKVVITHWHSDHVGGVLDLMREGVLDITTPVAKIPFPLKDNPTGLKFTPLHDGQEISVEGATLKVLATPGHTKDHLCLMLKEERALFSGDCILGEGSSVFEDFGPYMRSLGRIQTQAPDVIYPGHGPVVNNAVDKVKAYIEHRLMREKQILKCLKENRDVGHTALEIVEKVYGQEIPKFKYGAAKINVEHHLSKLLEDGLVDKRERQEGLVGVEEEYVAIMKQNECEK</sequence>
<gene>
    <name evidence="7" type="ORF">BIW11_03669</name>
</gene>
<dbReference type="Pfam" id="PF17778">
    <property type="entry name" value="WHD_BLACT"/>
    <property type="match status" value="1"/>
</dbReference>
<evidence type="ECO:0000256" key="4">
    <source>
        <dbReference type="ARBA" id="ARBA00022833"/>
    </source>
</evidence>
<dbReference type="GO" id="GO:0004521">
    <property type="term" value="F:RNA endonuclease activity"/>
    <property type="evidence" value="ECO:0007669"/>
    <property type="project" value="TreeGrafter"/>
</dbReference>
<dbReference type="InterPro" id="IPR001279">
    <property type="entry name" value="Metallo-B-lactamas"/>
</dbReference>
<evidence type="ECO:0000313" key="7">
    <source>
        <dbReference type="EMBL" id="OQR73025.1"/>
    </source>
</evidence>
<dbReference type="GO" id="GO:0005759">
    <property type="term" value="C:mitochondrial matrix"/>
    <property type="evidence" value="ECO:0007669"/>
    <property type="project" value="TreeGrafter"/>
</dbReference>
<organism evidence="7 8">
    <name type="scientific">Tropilaelaps mercedesae</name>
    <dbReference type="NCBI Taxonomy" id="418985"/>
    <lineage>
        <taxon>Eukaryota</taxon>
        <taxon>Metazoa</taxon>
        <taxon>Ecdysozoa</taxon>
        <taxon>Arthropoda</taxon>
        <taxon>Chelicerata</taxon>
        <taxon>Arachnida</taxon>
        <taxon>Acari</taxon>
        <taxon>Parasitiformes</taxon>
        <taxon>Mesostigmata</taxon>
        <taxon>Gamasina</taxon>
        <taxon>Dermanyssoidea</taxon>
        <taxon>Laelapidae</taxon>
        <taxon>Tropilaelaps</taxon>
    </lineage>
</organism>
<evidence type="ECO:0000313" key="8">
    <source>
        <dbReference type="Proteomes" id="UP000192247"/>
    </source>
</evidence>
<keyword evidence="8" id="KW-1185">Reference proteome</keyword>
<name>A0A1V9XHM1_9ACAR</name>
<evidence type="ECO:0000256" key="1">
    <source>
        <dbReference type="ARBA" id="ARBA00006759"/>
    </source>
</evidence>
<dbReference type="InterPro" id="IPR041516">
    <property type="entry name" value="LACTB2_WH"/>
</dbReference>
<dbReference type="SMART" id="SM00849">
    <property type="entry name" value="Lactamase_B"/>
    <property type="match status" value="1"/>
</dbReference>
<dbReference type="STRING" id="418985.A0A1V9XHM1"/>
<dbReference type="CDD" id="cd07722">
    <property type="entry name" value="LACTB2-like_MBL-fold"/>
    <property type="match status" value="1"/>
</dbReference>
<proteinExistence type="inferred from homology"/>
<dbReference type="InterPro" id="IPR050662">
    <property type="entry name" value="Sec-metab_biosynth-thioest"/>
</dbReference>
<dbReference type="InterPro" id="IPR047921">
    <property type="entry name" value="LACTB2-like_MBL-fold"/>
</dbReference>
<dbReference type="PANTHER" id="PTHR23131">
    <property type="entry name" value="ENDORIBONUCLEASE LACTB2"/>
    <property type="match status" value="1"/>
</dbReference>
<keyword evidence="3" id="KW-0378">Hydrolase</keyword>
<dbReference type="InterPro" id="IPR036388">
    <property type="entry name" value="WH-like_DNA-bd_sf"/>
</dbReference>
<evidence type="ECO:0000256" key="3">
    <source>
        <dbReference type="ARBA" id="ARBA00022801"/>
    </source>
</evidence>
<dbReference type="GO" id="GO:0046872">
    <property type="term" value="F:metal ion binding"/>
    <property type="evidence" value="ECO:0007669"/>
    <property type="project" value="UniProtKB-KW"/>
</dbReference>
<dbReference type="InParanoid" id="A0A1V9XHM1"/>
<dbReference type="OrthoDB" id="17458at2759"/>
<dbReference type="FunCoup" id="A0A1V9XHM1">
    <property type="interactions" value="1030"/>
</dbReference>
<dbReference type="GO" id="GO:0003727">
    <property type="term" value="F:single-stranded RNA binding"/>
    <property type="evidence" value="ECO:0007669"/>
    <property type="project" value="TreeGrafter"/>
</dbReference>
<feature type="domain" description="Metallo-beta-lactamase" evidence="6">
    <location>
        <begin position="52"/>
        <end position="217"/>
    </location>
</feature>
<evidence type="ECO:0000259" key="6">
    <source>
        <dbReference type="SMART" id="SM00849"/>
    </source>
</evidence>
<dbReference type="EMBL" id="MNPL01010621">
    <property type="protein sequence ID" value="OQR73025.1"/>
    <property type="molecule type" value="Genomic_DNA"/>
</dbReference>
<dbReference type="SUPFAM" id="SSF56281">
    <property type="entry name" value="Metallo-hydrolase/oxidoreductase"/>
    <property type="match status" value="1"/>
</dbReference>
<comment type="caution">
    <text evidence="7">The sequence shown here is derived from an EMBL/GenBank/DDBJ whole genome shotgun (WGS) entry which is preliminary data.</text>
</comment>
<keyword evidence="4" id="KW-0862">Zinc</keyword>
<dbReference type="InterPro" id="IPR036866">
    <property type="entry name" value="RibonucZ/Hydroxyglut_hydro"/>
</dbReference>
<dbReference type="FunFam" id="3.60.15.10:FF:000017">
    <property type="entry name" value="Lactamase beta 2"/>
    <property type="match status" value="1"/>
</dbReference>
<accession>A0A1V9XHM1</accession>
<dbReference type="PANTHER" id="PTHR23131:SF0">
    <property type="entry name" value="ENDORIBONUCLEASE LACTB2"/>
    <property type="match status" value="1"/>
</dbReference>
<dbReference type="Pfam" id="PF00753">
    <property type="entry name" value="Lactamase_B"/>
    <property type="match status" value="1"/>
</dbReference>
<dbReference type="AlphaFoldDB" id="A0A1V9XHM1"/>
<protein>
    <recommendedName>
        <fullName evidence="5">Beta-lactamase-like protein 2 homolog</fullName>
    </recommendedName>
</protein>
<dbReference type="Gene3D" id="1.10.10.10">
    <property type="entry name" value="Winged helix-like DNA-binding domain superfamily/Winged helix DNA-binding domain"/>
    <property type="match status" value="1"/>
</dbReference>
<dbReference type="GO" id="GO:0016787">
    <property type="term" value="F:hydrolase activity"/>
    <property type="evidence" value="ECO:0007669"/>
    <property type="project" value="UniProtKB-KW"/>
</dbReference>
<dbReference type="Gene3D" id="3.60.15.10">
    <property type="entry name" value="Ribonuclease Z/Hydroxyacylglutathione hydrolase-like"/>
    <property type="match status" value="1"/>
</dbReference>
<reference evidence="7 8" key="1">
    <citation type="journal article" date="2017" name="Gigascience">
        <title>Draft genome of the honey bee ectoparasitic mite, Tropilaelaps mercedesae, is shaped by the parasitic life history.</title>
        <authorList>
            <person name="Dong X."/>
            <person name="Armstrong S.D."/>
            <person name="Xia D."/>
            <person name="Makepeace B.L."/>
            <person name="Darby A.C."/>
            <person name="Kadowaki T."/>
        </authorList>
    </citation>
    <scope>NUCLEOTIDE SEQUENCE [LARGE SCALE GENOMIC DNA]</scope>
    <source>
        <strain evidence="7">Wuxi-XJTLU</strain>
    </source>
</reference>
<dbReference type="GO" id="GO:0031123">
    <property type="term" value="P:RNA 3'-end processing"/>
    <property type="evidence" value="ECO:0007669"/>
    <property type="project" value="UniProtKB-ARBA"/>
</dbReference>
<keyword evidence="2" id="KW-0479">Metal-binding</keyword>
<dbReference type="Proteomes" id="UP000192247">
    <property type="component" value="Unassembled WGS sequence"/>
</dbReference>
<evidence type="ECO:0000256" key="5">
    <source>
        <dbReference type="ARBA" id="ARBA00069358"/>
    </source>
</evidence>